<organism evidence="2 3">
    <name type="scientific">Lactiplantibacillus garii</name>
    <dbReference type="NCBI Taxonomy" id="2306423"/>
    <lineage>
        <taxon>Bacteria</taxon>
        <taxon>Bacillati</taxon>
        <taxon>Bacillota</taxon>
        <taxon>Bacilli</taxon>
        <taxon>Lactobacillales</taxon>
        <taxon>Lactobacillaceae</taxon>
        <taxon>Lactiplantibacillus</taxon>
    </lineage>
</organism>
<evidence type="ECO:0000259" key="1">
    <source>
        <dbReference type="Pfam" id="PF05193"/>
    </source>
</evidence>
<dbReference type="SUPFAM" id="SSF63411">
    <property type="entry name" value="LuxS/MPP-like metallohydrolase"/>
    <property type="match status" value="2"/>
</dbReference>
<gene>
    <name evidence="2" type="ORF">D1831_04070</name>
</gene>
<dbReference type="PANTHER" id="PTHR11851">
    <property type="entry name" value="METALLOPROTEASE"/>
    <property type="match status" value="1"/>
</dbReference>
<dbReference type="Gene3D" id="3.30.830.10">
    <property type="entry name" value="Metalloenzyme, LuxS/M16 peptidase-like"/>
    <property type="match status" value="2"/>
</dbReference>
<dbReference type="NCBIfam" id="NF047422">
    <property type="entry name" value="YfmF_fam"/>
    <property type="match status" value="1"/>
</dbReference>
<dbReference type="EMBL" id="QWZQ01000009">
    <property type="protein sequence ID" value="RRK11129.1"/>
    <property type="molecule type" value="Genomic_DNA"/>
</dbReference>
<name>A0A3R8QSG3_9LACO</name>
<reference evidence="2 3" key="1">
    <citation type="submission" date="2018-08" db="EMBL/GenBank/DDBJ databases">
        <title>Genome Lactobacillus garii FI11369.</title>
        <authorList>
            <person name="Diaz M."/>
            <person name="Narbad A."/>
        </authorList>
    </citation>
    <scope>NUCLEOTIDE SEQUENCE [LARGE SCALE GENOMIC DNA]</scope>
    <source>
        <strain evidence="2 3">FI11369</strain>
    </source>
</reference>
<dbReference type="Proteomes" id="UP000283633">
    <property type="component" value="Unassembled WGS sequence"/>
</dbReference>
<comment type="caution">
    <text evidence="2">The sequence shown here is derived from an EMBL/GenBank/DDBJ whole genome shotgun (WGS) entry which is preliminary data.</text>
</comment>
<dbReference type="InterPro" id="IPR011249">
    <property type="entry name" value="Metalloenz_LuxS/M16"/>
</dbReference>
<protein>
    <submittedName>
        <fullName evidence="2">Insulinase family protein</fullName>
    </submittedName>
</protein>
<evidence type="ECO:0000313" key="2">
    <source>
        <dbReference type="EMBL" id="RRK11129.1"/>
    </source>
</evidence>
<dbReference type="Pfam" id="PF05193">
    <property type="entry name" value="Peptidase_M16_C"/>
    <property type="match status" value="1"/>
</dbReference>
<sequence length="428" mass="47795">MQGGFELQTQLAKGVQLTTVVSHQFKTNQIIVNFRAPLRRDTITKRALLSNLLETSAADYPDQRALANALAAMYGAAFGAGVSRKGPTHNLRLALTVANEQYLTTDQPLTHEAIQFLQNVILKPLVTGDQFDQPTFDRQVTNLKAAIKSVADDKQYYAAQRLNAALFQDEPAQQVPSYGTVADLETITAKELFTYYQSLLKDDQIDIIVMGDVDEAAVLAQWQAVGFTDRLTARPKPFYRHQNRRQYVENSEIQALSQAKLNLGYDLPVFYRGDHYYAALVFNELFGGSPLSKLFMNVREKASLAYYASSSLDTFRGVMKVQAGIDSKKHDQVLAIIGEQLTAIQNGDFTDELVDQLKLGLINDFESSLDSQRTFAIQALIDDLTQQSLPDAEWLQRIQAVTREQIIEVSKMVTLNDGFFLSGAQTCK</sequence>
<dbReference type="GO" id="GO:0046872">
    <property type="term" value="F:metal ion binding"/>
    <property type="evidence" value="ECO:0007669"/>
    <property type="project" value="InterPro"/>
</dbReference>
<dbReference type="InterPro" id="IPR007863">
    <property type="entry name" value="Peptidase_M16_C"/>
</dbReference>
<accession>A0A3R8QSG3</accession>
<dbReference type="InterPro" id="IPR050361">
    <property type="entry name" value="MPP/UQCRC_Complex"/>
</dbReference>
<dbReference type="AlphaFoldDB" id="A0A3R8QSG3"/>
<proteinExistence type="predicted"/>
<dbReference type="PANTHER" id="PTHR11851:SF186">
    <property type="entry name" value="INACTIVE METALLOPROTEASE YMFF-RELATED"/>
    <property type="match status" value="1"/>
</dbReference>
<dbReference type="OrthoDB" id="9762085at2"/>
<evidence type="ECO:0000313" key="3">
    <source>
        <dbReference type="Proteomes" id="UP000283633"/>
    </source>
</evidence>
<keyword evidence="3" id="KW-1185">Reference proteome</keyword>
<feature type="domain" description="Peptidase M16 C-terminal" evidence="1">
    <location>
        <begin position="186"/>
        <end position="359"/>
    </location>
</feature>